<dbReference type="InterPro" id="IPR025489">
    <property type="entry name" value="DUF4381"/>
</dbReference>
<sequence length="155" mass="17667">MSGLIQQADISQLKDIVEPPSASVLPLATPIWIILIVLIVGLSIAVIYGWRSHLRRKPLRYAQQALNQLEQPTVKEITFIAKRAALVYFPREEIAPLSGRTWLEFLGANEQQHAELLANADRLLFQPGHSDWVEQYRQLVADWVGQSPRRLTRHV</sequence>
<organism evidence="2 3">
    <name type="scientific">Idiomarina baltica</name>
    <dbReference type="NCBI Taxonomy" id="190892"/>
    <lineage>
        <taxon>Bacteria</taxon>
        <taxon>Pseudomonadati</taxon>
        <taxon>Pseudomonadota</taxon>
        <taxon>Gammaproteobacteria</taxon>
        <taxon>Alteromonadales</taxon>
        <taxon>Idiomarinaceae</taxon>
        <taxon>Idiomarina</taxon>
    </lineage>
</organism>
<comment type="caution">
    <text evidence="2">The sequence shown here is derived from an EMBL/GenBank/DDBJ whole genome shotgun (WGS) entry which is preliminary data.</text>
</comment>
<keyword evidence="1" id="KW-1133">Transmembrane helix</keyword>
<name>A0A348WQL7_9GAMM</name>
<evidence type="ECO:0000313" key="2">
    <source>
        <dbReference type="EMBL" id="HAR56829.1"/>
    </source>
</evidence>
<evidence type="ECO:0008006" key="4">
    <source>
        <dbReference type="Google" id="ProtNLM"/>
    </source>
</evidence>
<evidence type="ECO:0000256" key="1">
    <source>
        <dbReference type="SAM" id="Phobius"/>
    </source>
</evidence>
<dbReference type="EMBL" id="DMUP01000206">
    <property type="protein sequence ID" value="HAR56829.1"/>
    <property type="molecule type" value="Genomic_DNA"/>
</dbReference>
<keyword evidence="1" id="KW-0472">Membrane</keyword>
<proteinExistence type="predicted"/>
<dbReference type="Proteomes" id="UP000262878">
    <property type="component" value="Unassembled WGS sequence"/>
</dbReference>
<reference evidence="2 3" key="1">
    <citation type="journal article" date="2018" name="Nat. Biotechnol.">
        <title>A standardized bacterial taxonomy based on genome phylogeny substantially revises the tree of life.</title>
        <authorList>
            <person name="Parks D.H."/>
            <person name="Chuvochina M."/>
            <person name="Waite D.W."/>
            <person name="Rinke C."/>
            <person name="Skarshewski A."/>
            <person name="Chaumeil P.A."/>
            <person name="Hugenholtz P."/>
        </authorList>
    </citation>
    <scope>NUCLEOTIDE SEQUENCE [LARGE SCALE GENOMIC DNA]</scope>
    <source>
        <strain evidence="2">UBA9360</strain>
    </source>
</reference>
<dbReference type="Pfam" id="PF14316">
    <property type="entry name" value="DUF4381"/>
    <property type="match status" value="1"/>
</dbReference>
<feature type="transmembrane region" description="Helical" evidence="1">
    <location>
        <begin position="31"/>
        <end position="50"/>
    </location>
</feature>
<dbReference type="AlphaFoldDB" id="A0A348WQL7"/>
<accession>A0A348WQL7</accession>
<gene>
    <name evidence="2" type="ORF">DCR58_08615</name>
</gene>
<dbReference type="STRING" id="314276.OS145_12265"/>
<protein>
    <recommendedName>
        <fullName evidence="4">DUF4381 domain-containing protein</fullName>
    </recommendedName>
</protein>
<evidence type="ECO:0000313" key="3">
    <source>
        <dbReference type="Proteomes" id="UP000262878"/>
    </source>
</evidence>
<keyword evidence="1" id="KW-0812">Transmembrane</keyword>